<gene>
    <name evidence="1" type="ORF">C6Y56_11425</name>
</gene>
<accession>A0A7Z3H069</accession>
<dbReference type="EMBL" id="CP027561">
    <property type="protein sequence ID" value="QJP95189.1"/>
    <property type="molecule type" value="Genomic_DNA"/>
</dbReference>
<proteinExistence type="predicted"/>
<evidence type="ECO:0000313" key="1">
    <source>
        <dbReference type="EMBL" id="QJP95189.1"/>
    </source>
</evidence>
<protein>
    <submittedName>
        <fullName evidence="1">Uncharacterized protein</fullName>
    </submittedName>
</protein>
<dbReference type="AlphaFoldDB" id="A0A7Z3H069"/>
<dbReference type="RefSeq" id="WP_169429919.1">
    <property type="nucleotide sequence ID" value="NZ_CP027561.1"/>
</dbReference>
<dbReference type="Proteomes" id="UP000501669">
    <property type="component" value="Chromosome"/>
</dbReference>
<organism evidence="1 2">
    <name type="scientific">Pseudomonas fluorescens</name>
    <dbReference type="NCBI Taxonomy" id="294"/>
    <lineage>
        <taxon>Bacteria</taxon>
        <taxon>Pseudomonadati</taxon>
        <taxon>Pseudomonadota</taxon>
        <taxon>Gammaproteobacteria</taxon>
        <taxon>Pseudomonadales</taxon>
        <taxon>Pseudomonadaceae</taxon>
        <taxon>Pseudomonas</taxon>
    </lineage>
</organism>
<name>A0A7Z3H069_PSEFL</name>
<sequence length="106" mass="11493">MADKFTQFLPYDIEGFDPATKTLSLAKVSPPGARIQTLAGANIEQLIFTGTNTSVDLHMTNFLGTPTMECTLPLWFLMNNLGAVVNCLFRSSPSGVVIADDMKIIP</sequence>
<reference evidence="1 2" key="1">
    <citation type="submission" date="2018-03" db="EMBL/GenBank/DDBJ databases">
        <title>Complete genome sequence of Pseudomonas fluorescens sp. G7.</title>
        <authorList>
            <person name="Gao C.-H."/>
            <person name="Li Z."/>
            <person name="Cai P."/>
        </authorList>
    </citation>
    <scope>NUCLEOTIDE SEQUENCE [LARGE SCALE GENOMIC DNA]</scope>
    <source>
        <strain evidence="1 2">G7</strain>
    </source>
</reference>
<evidence type="ECO:0000313" key="2">
    <source>
        <dbReference type="Proteomes" id="UP000501669"/>
    </source>
</evidence>